<accession>A0A7H0VF30</accession>
<keyword evidence="2" id="KW-1185">Reference proteome</keyword>
<dbReference type="KEGG" id="chyd:H4K34_00385"/>
<dbReference type="AlphaFoldDB" id="A0A7H0VF30"/>
<evidence type="ECO:0000313" key="2">
    <source>
        <dbReference type="Proteomes" id="UP000516305"/>
    </source>
</evidence>
<organism evidence="1 2">
    <name type="scientific">Croceimicrobium hydrocarbonivorans</name>
    <dbReference type="NCBI Taxonomy" id="2761580"/>
    <lineage>
        <taxon>Bacteria</taxon>
        <taxon>Pseudomonadati</taxon>
        <taxon>Bacteroidota</taxon>
        <taxon>Flavobacteriia</taxon>
        <taxon>Flavobacteriales</taxon>
        <taxon>Owenweeksiaceae</taxon>
        <taxon>Croceimicrobium</taxon>
    </lineage>
</organism>
<dbReference type="RefSeq" id="WP_210758855.1">
    <property type="nucleotide sequence ID" value="NZ_CP060139.1"/>
</dbReference>
<name>A0A7H0VF30_9FLAO</name>
<dbReference type="Proteomes" id="UP000516305">
    <property type="component" value="Chromosome"/>
</dbReference>
<dbReference type="SUPFAM" id="SSF48452">
    <property type="entry name" value="TPR-like"/>
    <property type="match status" value="1"/>
</dbReference>
<dbReference type="Gene3D" id="1.25.40.10">
    <property type="entry name" value="Tetratricopeptide repeat domain"/>
    <property type="match status" value="1"/>
</dbReference>
<dbReference type="InterPro" id="IPR011990">
    <property type="entry name" value="TPR-like_helical_dom_sf"/>
</dbReference>
<evidence type="ECO:0008006" key="3">
    <source>
        <dbReference type="Google" id="ProtNLM"/>
    </source>
</evidence>
<reference evidence="1 2" key="1">
    <citation type="submission" date="2020-08" db="EMBL/GenBank/DDBJ databases">
        <title>Croceimicrobium hydrocarbonivorans gen. nov., sp. nov., a novel marine bacterium isolated from a bacterial consortium that degrades polyethylene terephthalate.</title>
        <authorList>
            <person name="Liu R."/>
        </authorList>
    </citation>
    <scope>NUCLEOTIDE SEQUENCE [LARGE SCALE GENOMIC DNA]</scope>
    <source>
        <strain evidence="1 2">A20-9</strain>
    </source>
</reference>
<protein>
    <recommendedName>
        <fullName evidence="3">Tetratricopeptide repeat protein</fullName>
    </recommendedName>
</protein>
<gene>
    <name evidence="1" type="ORF">H4K34_00385</name>
</gene>
<dbReference type="EMBL" id="CP060139">
    <property type="protein sequence ID" value="QNR24328.1"/>
    <property type="molecule type" value="Genomic_DNA"/>
</dbReference>
<proteinExistence type="predicted"/>
<evidence type="ECO:0000313" key="1">
    <source>
        <dbReference type="EMBL" id="QNR24328.1"/>
    </source>
</evidence>
<sequence>MKATLYTLAFLIGLGGLLKAQDYGEDSLRCRENLYIYYELAQKRQFLEAYDSWQIVYDICPGSSKNNFIYGPYIAKAKIDQAIENKDTAAERKFKNLMIEVYDRRNEFFPGNEADVATRKALDFFKYNEEKNKEAHDLFKYALEIGGAEQPAAFYNYYFITAARLFNEKIFEVEDVFRDYNLVNEGIEVNNNALNVVIEELIRKRDSDNVALDTKELKELEKAERELERYTVVESNIEKILGPIATCDKLNLIYNAETFAANKSDTLWLKRAAKMLQKERKNEEGEYEDCTDNPIFFGISEELYKLQPSAPSARAMFIMSYRGGDYSKATQYIKEAINFELDPIKRSADYLKLASIYIKRGSLAQAKSACINAANLDKKNGDPYVMLATIYAAADGSCGSNVFEKKAVYWAAIDKLNYAKSIDASVTNKANRLINAYKQQLPDKSASFQLGHVGGEKYSIGCWINETITVNW</sequence>